<sequence length="192" mass="22320">MSRGRFTEEEQEILKGSKHVIRVTDKAIYYTNEFKLLFIKEYLGGKKPAQIFQDAGFDLKMLGSKRIERAAARWKESYQSGTLGTRYDLPRDPGKKVSKKAQESSNNDNQRALVECCHMQENMIKDLTAEVKLLRMIRETEETDCQISKEKLCQLIQELSEKEDYRISTLCKAAGIHHGTFYSYRKKMGYNE</sequence>
<dbReference type="Pfam" id="PF20310">
    <property type="entry name" value="HTH_Tnp_2"/>
    <property type="match status" value="1"/>
</dbReference>
<evidence type="ECO:0000313" key="2">
    <source>
        <dbReference type="EMBL" id="MBC5999384.1"/>
    </source>
</evidence>
<dbReference type="Proteomes" id="UP000644115">
    <property type="component" value="Unassembled WGS sequence"/>
</dbReference>
<proteinExistence type="predicted"/>
<dbReference type="InterPro" id="IPR046929">
    <property type="entry name" value="HTH_Tnp"/>
</dbReference>
<keyword evidence="3" id="KW-1185">Reference proteome</keyword>
<protein>
    <submittedName>
        <fullName evidence="2">Uncharacterized protein</fullName>
    </submittedName>
</protein>
<reference evidence="2" key="1">
    <citation type="submission" date="2020-08" db="EMBL/GenBank/DDBJ databases">
        <authorList>
            <person name="Liu C."/>
            <person name="Sun Q."/>
        </authorList>
    </citation>
    <scope>NUCLEOTIDE SEQUENCE</scope>
    <source>
        <strain evidence="2">BX16</strain>
    </source>
</reference>
<comment type="caution">
    <text evidence="2">The sequence shown here is derived from an EMBL/GenBank/DDBJ whole genome shotgun (WGS) entry which is preliminary data.</text>
</comment>
<dbReference type="EMBL" id="JACRWC010000063">
    <property type="protein sequence ID" value="MBC5999384.1"/>
    <property type="molecule type" value="Genomic_DNA"/>
</dbReference>
<accession>A0A923NDG3</accession>
<evidence type="ECO:0000256" key="1">
    <source>
        <dbReference type="SAM" id="MobiDB-lite"/>
    </source>
</evidence>
<gene>
    <name evidence="2" type="ORF">H8876_05165</name>
</gene>
<name>A0A923NDG3_9FIRM</name>
<dbReference type="RefSeq" id="WP_249286827.1">
    <property type="nucleotide sequence ID" value="NZ_JACRWC010000063.1"/>
</dbReference>
<evidence type="ECO:0000313" key="3">
    <source>
        <dbReference type="Proteomes" id="UP000644115"/>
    </source>
</evidence>
<feature type="region of interest" description="Disordered" evidence="1">
    <location>
        <begin position="85"/>
        <end position="107"/>
    </location>
</feature>
<dbReference type="AlphaFoldDB" id="A0A923NDG3"/>
<organism evidence="2 3">
    <name type="scientific">Lentihominibacter faecis</name>
    <dbReference type="NCBI Taxonomy" id="2764712"/>
    <lineage>
        <taxon>Bacteria</taxon>
        <taxon>Bacillati</taxon>
        <taxon>Bacillota</taxon>
        <taxon>Clostridia</taxon>
        <taxon>Peptostreptococcales</taxon>
        <taxon>Anaerovoracaceae</taxon>
        <taxon>Lentihominibacter</taxon>
    </lineage>
</organism>